<evidence type="ECO:0000313" key="1">
    <source>
        <dbReference type="EMBL" id="ROL41667.1"/>
    </source>
</evidence>
<proteinExistence type="predicted"/>
<comment type="caution">
    <text evidence="1">The sequence shown here is derived from an EMBL/GenBank/DDBJ whole genome shotgun (WGS) entry which is preliminary data.</text>
</comment>
<gene>
    <name evidence="1" type="ORF">DPX16_9258</name>
</gene>
<reference evidence="1 2" key="1">
    <citation type="submission" date="2018-10" db="EMBL/GenBank/DDBJ databases">
        <title>Genome assembly for a Yunnan-Guizhou Plateau 3E fish, Anabarilius grahami (Regan), and its evolutionary and genetic applications.</title>
        <authorList>
            <person name="Jiang W."/>
        </authorList>
    </citation>
    <scope>NUCLEOTIDE SEQUENCE [LARGE SCALE GENOMIC DNA]</scope>
    <source>
        <strain evidence="1">AG-KIZ</strain>
        <tissue evidence="1">Muscle</tissue>
    </source>
</reference>
<dbReference type="AlphaFoldDB" id="A0A3N0Y681"/>
<organism evidence="1 2">
    <name type="scientific">Anabarilius grahami</name>
    <name type="common">Kanglang fish</name>
    <name type="synonym">Barilius grahami</name>
    <dbReference type="NCBI Taxonomy" id="495550"/>
    <lineage>
        <taxon>Eukaryota</taxon>
        <taxon>Metazoa</taxon>
        <taxon>Chordata</taxon>
        <taxon>Craniata</taxon>
        <taxon>Vertebrata</taxon>
        <taxon>Euteleostomi</taxon>
        <taxon>Actinopterygii</taxon>
        <taxon>Neopterygii</taxon>
        <taxon>Teleostei</taxon>
        <taxon>Ostariophysi</taxon>
        <taxon>Cypriniformes</taxon>
        <taxon>Xenocyprididae</taxon>
        <taxon>Xenocypridinae</taxon>
        <taxon>Xenocypridinae incertae sedis</taxon>
        <taxon>Anabarilius</taxon>
    </lineage>
</organism>
<dbReference type="EMBL" id="RJVU01051519">
    <property type="protein sequence ID" value="ROL41667.1"/>
    <property type="molecule type" value="Genomic_DNA"/>
</dbReference>
<name>A0A3N0Y681_ANAGA</name>
<sequence length="99" mass="10714">MLQICLEEDVCLNHTNARLKSPRCLPVNEEKRSALAAACNQMVIGLRSGGPSSTQPNWSSELSVLVRGWGLFCVCASQAEQASRVACVPTEAVCWLSVH</sequence>
<keyword evidence="2" id="KW-1185">Reference proteome</keyword>
<dbReference type="Proteomes" id="UP000281406">
    <property type="component" value="Unassembled WGS sequence"/>
</dbReference>
<accession>A0A3N0Y681</accession>
<evidence type="ECO:0000313" key="2">
    <source>
        <dbReference type="Proteomes" id="UP000281406"/>
    </source>
</evidence>
<protein>
    <submittedName>
        <fullName evidence="1">Uncharacterized protein</fullName>
    </submittedName>
</protein>